<accession>A0ABN7WB50</accession>
<sequence length="42" mass="4666">SPAKFEATNNMSTEVIIVKTNDSLVETELCSFQLLVNCSYIL</sequence>
<keyword evidence="2" id="KW-1185">Reference proteome</keyword>
<evidence type="ECO:0000313" key="2">
    <source>
        <dbReference type="Proteomes" id="UP000789901"/>
    </source>
</evidence>
<evidence type="ECO:0000313" key="1">
    <source>
        <dbReference type="EMBL" id="CAG8824439.1"/>
    </source>
</evidence>
<feature type="non-terminal residue" evidence="1">
    <location>
        <position position="1"/>
    </location>
</feature>
<organism evidence="1 2">
    <name type="scientific">Gigaspora margarita</name>
    <dbReference type="NCBI Taxonomy" id="4874"/>
    <lineage>
        <taxon>Eukaryota</taxon>
        <taxon>Fungi</taxon>
        <taxon>Fungi incertae sedis</taxon>
        <taxon>Mucoromycota</taxon>
        <taxon>Glomeromycotina</taxon>
        <taxon>Glomeromycetes</taxon>
        <taxon>Diversisporales</taxon>
        <taxon>Gigasporaceae</taxon>
        <taxon>Gigaspora</taxon>
    </lineage>
</organism>
<dbReference type="EMBL" id="CAJVQB010036779">
    <property type="protein sequence ID" value="CAG8824439.1"/>
    <property type="molecule type" value="Genomic_DNA"/>
</dbReference>
<proteinExistence type="predicted"/>
<name>A0ABN7WB50_GIGMA</name>
<gene>
    <name evidence="1" type="ORF">GMARGA_LOCUS28577</name>
</gene>
<reference evidence="1 2" key="1">
    <citation type="submission" date="2021-06" db="EMBL/GenBank/DDBJ databases">
        <authorList>
            <person name="Kallberg Y."/>
            <person name="Tangrot J."/>
            <person name="Rosling A."/>
        </authorList>
    </citation>
    <scope>NUCLEOTIDE SEQUENCE [LARGE SCALE GENOMIC DNA]</scope>
    <source>
        <strain evidence="1 2">120-4 pot B 10/14</strain>
    </source>
</reference>
<protein>
    <submittedName>
        <fullName evidence="1">9276_t:CDS:1</fullName>
    </submittedName>
</protein>
<dbReference type="Proteomes" id="UP000789901">
    <property type="component" value="Unassembled WGS sequence"/>
</dbReference>
<comment type="caution">
    <text evidence="1">The sequence shown here is derived from an EMBL/GenBank/DDBJ whole genome shotgun (WGS) entry which is preliminary data.</text>
</comment>